<feature type="compositionally biased region" description="Low complexity" evidence="1">
    <location>
        <begin position="39"/>
        <end position="50"/>
    </location>
</feature>
<evidence type="ECO:0000313" key="3">
    <source>
        <dbReference type="Proteomes" id="UP000245956"/>
    </source>
</evidence>
<dbReference type="Proteomes" id="UP000245956">
    <property type="component" value="Unassembled WGS sequence"/>
</dbReference>
<feature type="region of interest" description="Disordered" evidence="1">
    <location>
        <begin position="265"/>
        <end position="291"/>
    </location>
</feature>
<accession>A0A2U3EHR1</accession>
<reference evidence="2 3" key="1">
    <citation type="journal article" date="2016" name="Front. Microbiol.">
        <title>Genome and transcriptome sequences reveal the specific parasitism of the nematophagous Purpureocillium lilacinum 36-1.</title>
        <authorList>
            <person name="Xie J."/>
            <person name="Li S."/>
            <person name="Mo C."/>
            <person name="Xiao X."/>
            <person name="Peng D."/>
            <person name="Wang G."/>
            <person name="Xiao Y."/>
        </authorList>
    </citation>
    <scope>NUCLEOTIDE SEQUENCE [LARGE SCALE GENOMIC DNA]</scope>
    <source>
        <strain evidence="2 3">36-1</strain>
    </source>
</reference>
<organism evidence="2 3">
    <name type="scientific">Purpureocillium lilacinum</name>
    <name type="common">Paecilomyces lilacinus</name>
    <dbReference type="NCBI Taxonomy" id="33203"/>
    <lineage>
        <taxon>Eukaryota</taxon>
        <taxon>Fungi</taxon>
        <taxon>Dikarya</taxon>
        <taxon>Ascomycota</taxon>
        <taxon>Pezizomycotina</taxon>
        <taxon>Sordariomycetes</taxon>
        <taxon>Hypocreomycetidae</taxon>
        <taxon>Hypocreales</taxon>
        <taxon>Ophiocordycipitaceae</taxon>
        <taxon>Purpureocillium</taxon>
    </lineage>
</organism>
<gene>
    <name evidence="2" type="ORF">PCL_09317</name>
</gene>
<comment type="caution">
    <text evidence="2">The sequence shown here is derived from an EMBL/GenBank/DDBJ whole genome shotgun (WGS) entry which is preliminary data.</text>
</comment>
<protein>
    <submittedName>
        <fullName evidence="2">Uncharacterized protein</fullName>
    </submittedName>
</protein>
<name>A0A2U3EHR1_PURLI</name>
<dbReference type="EMBL" id="LCWV01000004">
    <property type="protein sequence ID" value="PWI74041.1"/>
    <property type="molecule type" value="Genomic_DNA"/>
</dbReference>
<evidence type="ECO:0000313" key="2">
    <source>
        <dbReference type="EMBL" id="PWI74041.1"/>
    </source>
</evidence>
<evidence type="ECO:0000256" key="1">
    <source>
        <dbReference type="SAM" id="MobiDB-lite"/>
    </source>
</evidence>
<feature type="region of interest" description="Disordered" evidence="1">
    <location>
        <begin position="39"/>
        <end position="59"/>
    </location>
</feature>
<dbReference type="AlphaFoldDB" id="A0A2U3EHR1"/>
<sequence length="291" mass="31307">MQVNTTGRRWAGARTARHASDEISRGTFRAVQRSAAQCSASQRSAAQHSAPEVKRTDSRGPTLEAAALLAVDRWLSNVDAGGGAEVLTAVRPSAGTAREACLQVVIASLAAAHNGRFAYRPWHLRELQYTGDPDKIVFPSESSPRVTAAQMPMTAACLRCPPRNSGGGGRGTILRYKPRYLSWSSSRGMPCRLCRFIIAAHPPGRGALQKRETKRRHGRRRRRRHARVALRAPMEGIVLHGTVQYHAAAAPCLVNAMAAAASSAANGQLPKNGRPDSLVIRADENETGGLV</sequence>
<proteinExistence type="predicted"/>